<sequence length="179" mass="20734">MKDVSYPNAETLPFPHFDSKYKCCCNTVHVKQGTLIIGIVCSIITTFGLFSMVFSRESTDSLLFELIYLSLDTITLVLLFVAVLKDKKIFLIPFFLNQESVISTEEIEIEKSHPEMEGTIIIRLTAAFVATTFILVFGLTSWWLFVIYKCYQYYSDMEKHREAFNTTVSYTADHRFHVY</sequence>
<dbReference type="PANTHER" id="PTHR34851">
    <property type="entry name" value="PROTEIN CBG05235-RELATED"/>
    <property type="match status" value="1"/>
</dbReference>
<proteinExistence type="predicted"/>
<reference evidence="3" key="2">
    <citation type="journal article" date="2016" name="Sci. Rep.">
        <title>Dictyocaulus viviparus genome, variome and transcriptome elucidate lungworm biology and support future intervention.</title>
        <authorList>
            <person name="McNulty S.N."/>
            <person name="Strube C."/>
            <person name="Rosa B.A."/>
            <person name="Martin J.C."/>
            <person name="Tyagi R."/>
            <person name="Choi Y.J."/>
            <person name="Wang Q."/>
            <person name="Hallsworth Pepin K."/>
            <person name="Zhang X."/>
            <person name="Ozersky P."/>
            <person name="Wilson R.K."/>
            <person name="Sternberg P.W."/>
            <person name="Gasser R.B."/>
            <person name="Mitreva M."/>
        </authorList>
    </citation>
    <scope>NUCLEOTIDE SEQUENCE [LARGE SCALE GENOMIC DNA]</scope>
    <source>
        <strain evidence="3">HannoverDv2000</strain>
    </source>
</reference>
<evidence type="ECO:0000256" key="1">
    <source>
        <dbReference type="SAM" id="Phobius"/>
    </source>
</evidence>
<gene>
    <name evidence="2" type="ORF">DICVIV_10700</name>
</gene>
<accession>A0A0D8XLN4</accession>
<feature type="transmembrane region" description="Helical" evidence="1">
    <location>
        <begin position="66"/>
        <end position="84"/>
    </location>
</feature>
<evidence type="ECO:0000313" key="2">
    <source>
        <dbReference type="EMBL" id="KJH43281.1"/>
    </source>
</evidence>
<dbReference type="STRING" id="29172.A0A0D8XLN4"/>
<protein>
    <submittedName>
        <fullName evidence="2">Uncharacterized protein</fullName>
    </submittedName>
</protein>
<reference evidence="2 3" key="1">
    <citation type="submission" date="2013-11" db="EMBL/GenBank/DDBJ databases">
        <title>Draft genome of the bovine lungworm Dictyocaulus viviparus.</title>
        <authorList>
            <person name="Mitreva M."/>
        </authorList>
    </citation>
    <scope>NUCLEOTIDE SEQUENCE [LARGE SCALE GENOMIC DNA]</scope>
    <source>
        <strain evidence="2 3">HannoverDv2000</strain>
    </source>
</reference>
<evidence type="ECO:0000313" key="3">
    <source>
        <dbReference type="Proteomes" id="UP000053766"/>
    </source>
</evidence>
<keyword evidence="3" id="KW-1185">Reference proteome</keyword>
<name>A0A0D8XLN4_DICVI</name>
<dbReference type="EMBL" id="KN716575">
    <property type="protein sequence ID" value="KJH43281.1"/>
    <property type="molecule type" value="Genomic_DNA"/>
</dbReference>
<organism evidence="2 3">
    <name type="scientific">Dictyocaulus viviparus</name>
    <name type="common">Bovine lungworm</name>
    <dbReference type="NCBI Taxonomy" id="29172"/>
    <lineage>
        <taxon>Eukaryota</taxon>
        <taxon>Metazoa</taxon>
        <taxon>Ecdysozoa</taxon>
        <taxon>Nematoda</taxon>
        <taxon>Chromadorea</taxon>
        <taxon>Rhabditida</taxon>
        <taxon>Rhabditina</taxon>
        <taxon>Rhabditomorpha</taxon>
        <taxon>Strongyloidea</taxon>
        <taxon>Metastrongylidae</taxon>
        <taxon>Dictyocaulus</taxon>
    </lineage>
</organism>
<keyword evidence="1" id="KW-1133">Transmembrane helix</keyword>
<dbReference type="Proteomes" id="UP000053766">
    <property type="component" value="Unassembled WGS sequence"/>
</dbReference>
<keyword evidence="1" id="KW-0812">Transmembrane</keyword>
<dbReference type="OrthoDB" id="5862767at2759"/>
<dbReference type="AlphaFoldDB" id="A0A0D8XLN4"/>
<keyword evidence="1" id="KW-0472">Membrane</keyword>
<dbReference type="PANTHER" id="PTHR34851:SF5">
    <property type="entry name" value="MARVEL DOMAIN-CONTAINING PROTEIN"/>
    <property type="match status" value="1"/>
</dbReference>
<feature type="transmembrane region" description="Helical" evidence="1">
    <location>
        <begin position="120"/>
        <end position="145"/>
    </location>
</feature>
<feature type="transmembrane region" description="Helical" evidence="1">
    <location>
        <begin position="35"/>
        <end position="54"/>
    </location>
</feature>